<dbReference type="InterPro" id="IPR013083">
    <property type="entry name" value="Znf_RING/FYVE/PHD"/>
</dbReference>
<dbReference type="InterPro" id="IPR001965">
    <property type="entry name" value="Znf_PHD"/>
</dbReference>
<organism evidence="6 7">
    <name type="scientific">Hypsizygus marmoreus</name>
    <name type="common">White beech mushroom</name>
    <name type="synonym">Agaricus marmoreus</name>
    <dbReference type="NCBI Taxonomy" id="39966"/>
    <lineage>
        <taxon>Eukaryota</taxon>
        <taxon>Fungi</taxon>
        <taxon>Dikarya</taxon>
        <taxon>Basidiomycota</taxon>
        <taxon>Agaricomycotina</taxon>
        <taxon>Agaricomycetes</taxon>
        <taxon>Agaricomycetidae</taxon>
        <taxon>Agaricales</taxon>
        <taxon>Tricholomatineae</taxon>
        <taxon>Lyophyllaceae</taxon>
        <taxon>Hypsizygus</taxon>
    </lineage>
</organism>
<sequence length="448" mass="49246">MARTTQKARKSTGAPAPRVSLTEIELDKEQATRSSKRLIQKSKQSAGAMVKAAKRNKEDLHNEFCTRCKNGGSLLKCDYCSRAVCIECITPPAEAVNTGQFRCPHCHLHPDGQKKRAIAPYKAFSSIDVATVLTGGATQRETFPVCNAGPVIVLSIRLASIPADGAPAALVYHNLYTYMPGEVVRVELAFDFGSHEGVLAFGDEIDGLIKRVKGGDLKGYDAFAVYIMDHTDTERGDLHFTIDNKGADEVSTVLDALLPSRLMKLIARRGPARSTLTLLACGAVVTEKAARKSLKAFVERSPFVWVMAFSQPNFQPSIANHLVMDAAIAWFSHSKQPETTFGDQQRLGAHTDVFIIKPGEPVTRFLWSHVARQPFGVPTPLQCGRCMSLLSWRKPSIKKDGKADALQISMKCKYCEYVFTVDRPDGLVKFTKGKISSTGHGDWYKQIL</sequence>
<keyword evidence="3" id="KW-0862">Zinc</keyword>
<evidence type="ECO:0000256" key="4">
    <source>
        <dbReference type="SAM" id="MobiDB-lite"/>
    </source>
</evidence>
<dbReference type="PANTHER" id="PTHR24102">
    <property type="entry name" value="PHD FINGER PROTEIN"/>
    <property type="match status" value="1"/>
</dbReference>
<dbReference type="SMART" id="SM00249">
    <property type="entry name" value="PHD"/>
    <property type="match status" value="1"/>
</dbReference>
<dbReference type="InterPro" id="IPR011011">
    <property type="entry name" value="Znf_FYVE_PHD"/>
</dbReference>
<proteinExistence type="predicted"/>
<dbReference type="Gene3D" id="3.30.40.10">
    <property type="entry name" value="Zinc/RING finger domain, C3HC4 (zinc finger)"/>
    <property type="match status" value="1"/>
</dbReference>
<feature type="region of interest" description="Disordered" evidence="4">
    <location>
        <begin position="1"/>
        <end position="47"/>
    </location>
</feature>
<dbReference type="PANTHER" id="PTHR24102:SF28">
    <property type="entry name" value="PHD-TYPE DOMAIN-CONTAINING PROTEIN"/>
    <property type="match status" value="1"/>
</dbReference>
<dbReference type="SUPFAM" id="SSF57903">
    <property type="entry name" value="FYVE/PHD zinc finger"/>
    <property type="match status" value="1"/>
</dbReference>
<dbReference type="GO" id="GO:0008270">
    <property type="term" value="F:zinc ion binding"/>
    <property type="evidence" value="ECO:0007669"/>
    <property type="project" value="UniProtKB-KW"/>
</dbReference>
<dbReference type="AlphaFoldDB" id="A0A369KBL6"/>
<name>A0A369KBL6_HYPMA</name>
<gene>
    <name evidence="6" type="ORF">Hypma_005838</name>
</gene>
<accession>A0A369KBL6</accession>
<dbReference type="OrthoDB" id="3067692at2759"/>
<dbReference type="EMBL" id="LUEZ02000004">
    <property type="protein sequence ID" value="RDB30830.1"/>
    <property type="molecule type" value="Genomic_DNA"/>
</dbReference>
<dbReference type="InParanoid" id="A0A369KBL6"/>
<evidence type="ECO:0000313" key="7">
    <source>
        <dbReference type="Proteomes" id="UP000076154"/>
    </source>
</evidence>
<keyword evidence="7" id="KW-1185">Reference proteome</keyword>
<evidence type="ECO:0000313" key="6">
    <source>
        <dbReference type="EMBL" id="RDB30830.1"/>
    </source>
</evidence>
<feature type="compositionally biased region" description="Basic residues" evidence="4">
    <location>
        <begin position="1"/>
        <end position="10"/>
    </location>
</feature>
<evidence type="ECO:0000256" key="2">
    <source>
        <dbReference type="ARBA" id="ARBA00022771"/>
    </source>
</evidence>
<evidence type="ECO:0000259" key="5">
    <source>
        <dbReference type="SMART" id="SM00249"/>
    </source>
</evidence>
<keyword evidence="1" id="KW-0479">Metal-binding</keyword>
<reference evidence="6" key="1">
    <citation type="submission" date="2018-04" db="EMBL/GenBank/DDBJ databases">
        <title>Whole genome sequencing of Hypsizygus marmoreus.</title>
        <authorList>
            <person name="Choi I.-G."/>
            <person name="Min B."/>
            <person name="Kim J.-G."/>
            <person name="Kim S."/>
            <person name="Oh Y.-L."/>
            <person name="Kong W.-S."/>
            <person name="Park H."/>
            <person name="Jeong J."/>
            <person name="Song E.-S."/>
        </authorList>
    </citation>
    <scope>NUCLEOTIDE SEQUENCE [LARGE SCALE GENOMIC DNA]</scope>
    <source>
        <strain evidence="6">51987-8</strain>
    </source>
</reference>
<evidence type="ECO:0000256" key="1">
    <source>
        <dbReference type="ARBA" id="ARBA00022723"/>
    </source>
</evidence>
<comment type="caution">
    <text evidence="6">The sequence shown here is derived from an EMBL/GenBank/DDBJ whole genome shotgun (WGS) entry which is preliminary data.</text>
</comment>
<feature type="domain" description="Zinc finger PHD-type" evidence="5">
    <location>
        <begin position="64"/>
        <end position="107"/>
    </location>
</feature>
<dbReference type="STRING" id="39966.A0A369KBL6"/>
<protein>
    <recommendedName>
        <fullName evidence="5">Zinc finger PHD-type domain-containing protein</fullName>
    </recommendedName>
</protein>
<dbReference type="Proteomes" id="UP000076154">
    <property type="component" value="Unassembled WGS sequence"/>
</dbReference>
<keyword evidence="2" id="KW-0863">Zinc-finger</keyword>
<evidence type="ECO:0000256" key="3">
    <source>
        <dbReference type="ARBA" id="ARBA00022833"/>
    </source>
</evidence>